<proteinExistence type="predicted"/>
<organism evidence="1 2">
    <name type="scientific">Streptomyces griseoaurantiacus</name>
    <dbReference type="NCBI Taxonomy" id="68213"/>
    <lineage>
        <taxon>Bacteria</taxon>
        <taxon>Bacillati</taxon>
        <taxon>Actinomycetota</taxon>
        <taxon>Actinomycetes</taxon>
        <taxon>Kitasatosporales</taxon>
        <taxon>Streptomycetaceae</taxon>
        <taxon>Streptomyces</taxon>
        <taxon>Streptomyces aurantiacus group</taxon>
    </lineage>
</organism>
<name>A0A7W2DWZ2_9ACTN</name>
<sequence>MWTIPDTVTRRFPLIARPRPACLPLPERVQALTELAERAAKLNDPSVASTVYNQAALLASDVGIPDLARALCHRHAAAYLHAAPLPGATAIRALEPLVNLARLRIRAGQAEEARAAFQHLFEAVSTRSSAEIEGIAIPAELMATSEDREELRAWLWSVLLADGTRALTAANRWSEALAHVEAHRGIGRRMLDGRQVAVVTALVGRDFHRGDSLLTDSEPGELWETAVTGCLTALCRRASGQSWRRPLQILLTTYLDRPHGDGLAVFDTRLGLTTLDVIGIGDDPAARRVAAELHRRTVRAADGYAAREALQHPLFTAHTTEPEKRACRALLNACALRSGKLPRELHDQLVAVVNETDRIILRSLNVQSSGAASTTSF</sequence>
<accession>A0A7W2DWZ2</accession>
<dbReference type="InterPro" id="IPR011990">
    <property type="entry name" value="TPR-like_helical_dom_sf"/>
</dbReference>
<gene>
    <name evidence="1" type="ORF">H1X69_24670</name>
</gene>
<protein>
    <recommendedName>
        <fullName evidence="3">Tetratricopeptide repeat protein</fullName>
    </recommendedName>
</protein>
<evidence type="ECO:0008006" key="3">
    <source>
        <dbReference type="Google" id="ProtNLM"/>
    </source>
</evidence>
<dbReference type="Proteomes" id="UP000587608">
    <property type="component" value="Unassembled WGS sequence"/>
</dbReference>
<evidence type="ECO:0000313" key="2">
    <source>
        <dbReference type="Proteomes" id="UP000587608"/>
    </source>
</evidence>
<reference evidence="1 2" key="1">
    <citation type="submission" date="2020-07" db="EMBL/GenBank/DDBJ databases">
        <title>Differential regulation of undecylprodigiosin biosynthesis in the yeast-scavenging Streptomyces strain MBK6.</title>
        <authorList>
            <person name="Baral B."/>
            <person name="Siitonen V."/>
            <person name="Laughlin M."/>
            <person name="Yamada K."/>
            <person name="Ilomaeki M."/>
            <person name="Metsae-Ketelae M."/>
            <person name="Niemi J."/>
        </authorList>
    </citation>
    <scope>NUCLEOTIDE SEQUENCE [LARGE SCALE GENOMIC DNA]</scope>
    <source>
        <strain evidence="1 2">MBK6</strain>
    </source>
</reference>
<dbReference type="EMBL" id="JACERG010000017">
    <property type="protein sequence ID" value="MBA5224570.1"/>
    <property type="molecule type" value="Genomic_DNA"/>
</dbReference>
<dbReference type="AlphaFoldDB" id="A0A7W2DWZ2"/>
<evidence type="ECO:0000313" key="1">
    <source>
        <dbReference type="EMBL" id="MBA5224570.1"/>
    </source>
</evidence>
<dbReference type="SUPFAM" id="SSF48452">
    <property type="entry name" value="TPR-like"/>
    <property type="match status" value="1"/>
</dbReference>
<comment type="caution">
    <text evidence="1">The sequence shown here is derived from an EMBL/GenBank/DDBJ whole genome shotgun (WGS) entry which is preliminary data.</text>
</comment>